<sequence length="130" mass="14532">MSQKAEQAADIKEEVLPSEEYALTALCFTLTGIEFAKQIEDVSIRQGELHKKGRLAEAKRRFTWARSSPPSIGLNAYDTKPVDLARALPSNLNKAEIEVMAIIRAYFQGTWYPPLSALNHTQCSRAHSRA</sequence>
<gene>
    <name evidence="1" type="ORF">CERSUDRAFT_98910</name>
</gene>
<organism evidence="1 2">
    <name type="scientific">Ceriporiopsis subvermispora (strain B)</name>
    <name type="common">White-rot fungus</name>
    <name type="synonym">Gelatoporia subvermispora</name>
    <dbReference type="NCBI Taxonomy" id="914234"/>
    <lineage>
        <taxon>Eukaryota</taxon>
        <taxon>Fungi</taxon>
        <taxon>Dikarya</taxon>
        <taxon>Basidiomycota</taxon>
        <taxon>Agaricomycotina</taxon>
        <taxon>Agaricomycetes</taxon>
        <taxon>Polyporales</taxon>
        <taxon>Gelatoporiaceae</taxon>
        <taxon>Gelatoporia</taxon>
    </lineage>
</organism>
<protein>
    <submittedName>
        <fullName evidence="1">Uncharacterized protein</fullName>
    </submittedName>
</protein>
<dbReference type="EMBL" id="KB445808">
    <property type="protein sequence ID" value="EMD32897.1"/>
    <property type="molecule type" value="Genomic_DNA"/>
</dbReference>
<evidence type="ECO:0000313" key="2">
    <source>
        <dbReference type="Proteomes" id="UP000016930"/>
    </source>
</evidence>
<keyword evidence="2" id="KW-1185">Reference proteome</keyword>
<evidence type="ECO:0000313" key="1">
    <source>
        <dbReference type="EMBL" id="EMD32897.1"/>
    </source>
</evidence>
<reference evidence="1 2" key="1">
    <citation type="journal article" date="2012" name="Proc. Natl. Acad. Sci. U.S.A.">
        <title>Comparative genomics of Ceriporiopsis subvermispora and Phanerochaete chrysosporium provide insight into selective ligninolysis.</title>
        <authorList>
            <person name="Fernandez-Fueyo E."/>
            <person name="Ruiz-Duenas F.J."/>
            <person name="Ferreira P."/>
            <person name="Floudas D."/>
            <person name="Hibbett D.S."/>
            <person name="Canessa P."/>
            <person name="Larrondo L.F."/>
            <person name="James T.Y."/>
            <person name="Seelenfreund D."/>
            <person name="Lobos S."/>
            <person name="Polanco R."/>
            <person name="Tello M."/>
            <person name="Honda Y."/>
            <person name="Watanabe T."/>
            <person name="Watanabe T."/>
            <person name="Ryu J.S."/>
            <person name="Kubicek C.P."/>
            <person name="Schmoll M."/>
            <person name="Gaskell J."/>
            <person name="Hammel K.E."/>
            <person name="St John F.J."/>
            <person name="Vanden Wymelenberg A."/>
            <person name="Sabat G."/>
            <person name="Splinter BonDurant S."/>
            <person name="Syed K."/>
            <person name="Yadav J.S."/>
            <person name="Doddapaneni H."/>
            <person name="Subramanian V."/>
            <person name="Lavin J.L."/>
            <person name="Oguiza J.A."/>
            <person name="Perez G."/>
            <person name="Pisabarro A.G."/>
            <person name="Ramirez L."/>
            <person name="Santoyo F."/>
            <person name="Master E."/>
            <person name="Coutinho P.M."/>
            <person name="Henrissat B."/>
            <person name="Lombard V."/>
            <person name="Magnuson J.K."/>
            <person name="Kuees U."/>
            <person name="Hori C."/>
            <person name="Igarashi K."/>
            <person name="Samejima M."/>
            <person name="Held B.W."/>
            <person name="Barry K.W."/>
            <person name="LaButti K.M."/>
            <person name="Lapidus A."/>
            <person name="Lindquist E.A."/>
            <person name="Lucas S.M."/>
            <person name="Riley R."/>
            <person name="Salamov A.A."/>
            <person name="Hoffmeister D."/>
            <person name="Schwenk D."/>
            <person name="Hadar Y."/>
            <person name="Yarden O."/>
            <person name="de Vries R.P."/>
            <person name="Wiebenga A."/>
            <person name="Stenlid J."/>
            <person name="Eastwood D."/>
            <person name="Grigoriev I.V."/>
            <person name="Berka R.M."/>
            <person name="Blanchette R.A."/>
            <person name="Kersten P."/>
            <person name="Martinez A.T."/>
            <person name="Vicuna R."/>
            <person name="Cullen D."/>
        </authorList>
    </citation>
    <scope>NUCLEOTIDE SEQUENCE [LARGE SCALE GENOMIC DNA]</scope>
    <source>
        <strain evidence="1 2">B</strain>
    </source>
</reference>
<proteinExistence type="predicted"/>
<dbReference type="Proteomes" id="UP000016930">
    <property type="component" value="Unassembled WGS sequence"/>
</dbReference>
<accession>M2R3X9</accession>
<dbReference type="AlphaFoldDB" id="M2R3X9"/>
<name>M2R3X9_CERS8</name>
<dbReference type="HOGENOM" id="CLU_1937907_0_0_1"/>